<sequence>MCVIYALTFLVVLPMLYSNSPHSVYFVGWSRERIIEEGMIANELRFGEASRYLSRLNRTETLSFYRSLQQQATVDMAIAVVSVKRTGVNGSVGYLTQVVTELDKIYKRDVNFRNVMFICNTFAGPGTHEEAENLARYFPVETRFPAGSTDETTTTTTTGNFSYDKEKQDYVYCMQKALQYPTKHVCILQDDAVPRPDTFAILKHVVETRVRTKHVADEAISRDWASVKLFYPGCWLGYELRNNRHHIELLSIGVAGGGLYLLATLSLGLFASDMPRLVYYRTLLRVGLYCILVCLAIGRQNVHAMQRLSKHFYSVWPAPECCIPATLFKAGPARDIARHLATVNCSRDLPLDIAMAAYTDAKNYASFLVQPNLITHIGLMSSLKGVSDNPEEFVFV</sequence>
<proteinExistence type="predicted"/>
<evidence type="ECO:0000256" key="2">
    <source>
        <dbReference type="SAM" id="SignalP"/>
    </source>
</evidence>
<evidence type="ECO:0000313" key="3">
    <source>
        <dbReference type="EMBL" id="KAK2139794.1"/>
    </source>
</evidence>
<protein>
    <recommendedName>
        <fullName evidence="5">Transmembrane protein</fullName>
    </recommendedName>
</protein>
<keyword evidence="1" id="KW-0472">Membrane</keyword>
<keyword evidence="1" id="KW-1133">Transmembrane helix</keyword>
<evidence type="ECO:0000313" key="4">
    <source>
        <dbReference type="Proteomes" id="UP001209878"/>
    </source>
</evidence>
<feature type="chain" id="PRO_5042225470" description="Transmembrane protein" evidence="2">
    <location>
        <begin position="19"/>
        <end position="396"/>
    </location>
</feature>
<organism evidence="3 4">
    <name type="scientific">Ridgeia piscesae</name>
    <name type="common">Tubeworm</name>
    <dbReference type="NCBI Taxonomy" id="27915"/>
    <lineage>
        <taxon>Eukaryota</taxon>
        <taxon>Metazoa</taxon>
        <taxon>Spiralia</taxon>
        <taxon>Lophotrochozoa</taxon>
        <taxon>Annelida</taxon>
        <taxon>Polychaeta</taxon>
        <taxon>Sedentaria</taxon>
        <taxon>Canalipalpata</taxon>
        <taxon>Sabellida</taxon>
        <taxon>Siboglinidae</taxon>
        <taxon>Ridgeia</taxon>
    </lineage>
</organism>
<evidence type="ECO:0008006" key="5">
    <source>
        <dbReference type="Google" id="ProtNLM"/>
    </source>
</evidence>
<dbReference type="EMBL" id="JAODUO010006177">
    <property type="protein sequence ID" value="KAK2139794.1"/>
    <property type="molecule type" value="Genomic_DNA"/>
</dbReference>
<feature type="signal peptide" evidence="2">
    <location>
        <begin position="1"/>
        <end position="18"/>
    </location>
</feature>
<evidence type="ECO:0000256" key="1">
    <source>
        <dbReference type="SAM" id="Phobius"/>
    </source>
</evidence>
<dbReference type="GO" id="GO:0016757">
    <property type="term" value="F:glycosyltransferase activity"/>
    <property type="evidence" value="ECO:0007669"/>
    <property type="project" value="InterPro"/>
</dbReference>
<gene>
    <name evidence="3" type="ORF">NP493_6188g00000</name>
</gene>
<dbReference type="InterPro" id="IPR029675">
    <property type="entry name" value="PGAP4"/>
</dbReference>
<dbReference type="CDD" id="cd22190">
    <property type="entry name" value="PGAP4"/>
    <property type="match status" value="1"/>
</dbReference>
<feature type="transmembrane region" description="Helical" evidence="1">
    <location>
        <begin position="249"/>
        <end position="271"/>
    </location>
</feature>
<dbReference type="Proteomes" id="UP001209878">
    <property type="component" value="Unassembled WGS sequence"/>
</dbReference>
<dbReference type="GO" id="GO:0006506">
    <property type="term" value="P:GPI anchor biosynthetic process"/>
    <property type="evidence" value="ECO:0007669"/>
    <property type="project" value="InterPro"/>
</dbReference>
<keyword evidence="2" id="KW-0732">Signal</keyword>
<dbReference type="PANTHER" id="PTHR31410">
    <property type="entry name" value="TRANSMEMBRANE PROTEIN 246"/>
    <property type="match status" value="1"/>
</dbReference>
<accession>A0AAD9MR00</accession>
<comment type="caution">
    <text evidence="3">The sequence shown here is derived from an EMBL/GenBank/DDBJ whole genome shotgun (WGS) entry which is preliminary data.</text>
</comment>
<dbReference type="GO" id="GO:0000139">
    <property type="term" value="C:Golgi membrane"/>
    <property type="evidence" value="ECO:0007669"/>
    <property type="project" value="InterPro"/>
</dbReference>
<reference evidence="3" key="1">
    <citation type="journal article" date="2023" name="Mol. Biol. Evol.">
        <title>Third-Generation Sequencing Reveals the Adaptive Role of the Epigenome in Three Deep-Sea Polychaetes.</title>
        <authorList>
            <person name="Perez M."/>
            <person name="Aroh O."/>
            <person name="Sun Y."/>
            <person name="Lan Y."/>
            <person name="Juniper S.K."/>
            <person name="Young C.R."/>
            <person name="Angers B."/>
            <person name="Qian P.Y."/>
        </authorList>
    </citation>
    <scope>NUCLEOTIDE SEQUENCE</scope>
    <source>
        <strain evidence="3">R07B-5</strain>
    </source>
</reference>
<feature type="transmembrane region" description="Helical" evidence="1">
    <location>
        <begin position="278"/>
        <end position="298"/>
    </location>
</feature>
<keyword evidence="4" id="KW-1185">Reference proteome</keyword>
<name>A0AAD9MR00_RIDPI</name>
<dbReference type="PANTHER" id="PTHR31410:SF1">
    <property type="entry name" value="POST-GPI ATTACHMENT TO PROTEINS FACTOR 4"/>
    <property type="match status" value="1"/>
</dbReference>
<keyword evidence="1" id="KW-0812">Transmembrane</keyword>
<dbReference type="AlphaFoldDB" id="A0AAD9MR00"/>